<dbReference type="Proteomes" id="UP001159363">
    <property type="component" value="Chromosome 10"/>
</dbReference>
<evidence type="ECO:0000313" key="3">
    <source>
        <dbReference type="Proteomes" id="UP001159363"/>
    </source>
</evidence>
<reference evidence="2 3" key="1">
    <citation type="submission" date="2023-02" db="EMBL/GenBank/DDBJ databases">
        <title>LHISI_Scaffold_Assembly.</title>
        <authorList>
            <person name="Stuart O.P."/>
            <person name="Cleave R."/>
            <person name="Magrath M.J.L."/>
            <person name="Mikheyev A.S."/>
        </authorList>
    </citation>
    <scope>NUCLEOTIDE SEQUENCE [LARGE SCALE GENOMIC DNA]</scope>
    <source>
        <strain evidence="2">Daus_M_001</strain>
        <tissue evidence="2">Leg muscle</tissue>
    </source>
</reference>
<gene>
    <name evidence="2" type="ORF">PR048_026530</name>
</gene>
<proteinExistence type="predicted"/>
<sequence>MASGVVVSCLLLLAAARAERLAMLHCSRSSRSGKYLARQAGPCRATITHTHRPARAINGIRLERASQKQPSDIHKTPYDRVKRCRERKINITASERVNKDYPPSTYIYNHPSSSPFLDPPLEGRFAVVWRNRRKQLQDSGLATALVRKRSLASCGGYIGSDTDILGTGVLSNVEAGFVGEACATHYSWMCFCRLLEPATVPRRGEARRDEAWFQLLRSEAKRGGDSFDVDPVIRCARVWALISCPIGYDVLLEVAIGWTVGWEVYYEALIGELRSASAGPVKRALLPACGLELAEQVIATVQQAHPACRSAPVTCIKQSIVFCCIMRCSEAKQEMKVDQTLTSAPDCCSIKVSRRSADWCVDVPARAAPTSTQAGLLARTRCKQYALLNNGENTFTIRPSFGIHEMLHSEVVSCDSHFVQEILHYPAWRSITVQENEIVTRFQHRNSRTSPTYRWVVRELLKVNSGIKLRSVFSA</sequence>
<dbReference type="EMBL" id="JARBHB010000011">
    <property type="protein sequence ID" value="KAJ8872914.1"/>
    <property type="molecule type" value="Genomic_DNA"/>
</dbReference>
<evidence type="ECO:0000313" key="2">
    <source>
        <dbReference type="EMBL" id="KAJ8872914.1"/>
    </source>
</evidence>
<organism evidence="2 3">
    <name type="scientific">Dryococelus australis</name>
    <dbReference type="NCBI Taxonomy" id="614101"/>
    <lineage>
        <taxon>Eukaryota</taxon>
        <taxon>Metazoa</taxon>
        <taxon>Ecdysozoa</taxon>
        <taxon>Arthropoda</taxon>
        <taxon>Hexapoda</taxon>
        <taxon>Insecta</taxon>
        <taxon>Pterygota</taxon>
        <taxon>Neoptera</taxon>
        <taxon>Polyneoptera</taxon>
        <taxon>Phasmatodea</taxon>
        <taxon>Verophasmatodea</taxon>
        <taxon>Anareolatae</taxon>
        <taxon>Phasmatidae</taxon>
        <taxon>Eurycanthinae</taxon>
        <taxon>Dryococelus</taxon>
    </lineage>
</organism>
<keyword evidence="3" id="KW-1185">Reference proteome</keyword>
<evidence type="ECO:0000256" key="1">
    <source>
        <dbReference type="SAM" id="SignalP"/>
    </source>
</evidence>
<feature type="signal peptide" evidence="1">
    <location>
        <begin position="1"/>
        <end position="18"/>
    </location>
</feature>
<keyword evidence="1" id="KW-0732">Signal</keyword>
<protein>
    <submittedName>
        <fullName evidence="2">Uncharacterized protein</fullName>
    </submittedName>
</protein>
<accession>A0ABQ9GLK1</accession>
<comment type="caution">
    <text evidence="2">The sequence shown here is derived from an EMBL/GenBank/DDBJ whole genome shotgun (WGS) entry which is preliminary data.</text>
</comment>
<name>A0ABQ9GLK1_9NEOP</name>
<feature type="chain" id="PRO_5046383530" evidence="1">
    <location>
        <begin position="19"/>
        <end position="475"/>
    </location>
</feature>